<dbReference type="RefSeq" id="WP_141824389.1">
    <property type="nucleotide sequence ID" value="NZ_BAAAQC010000009.1"/>
</dbReference>
<dbReference type="Proteomes" id="UP000320085">
    <property type="component" value="Unassembled WGS sequence"/>
</dbReference>
<feature type="chain" id="PRO_5022170758" evidence="1">
    <location>
        <begin position="24"/>
        <end position="76"/>
    </location>
</feature>
<name>A0A543PM13_9MICO</name>
<dbReference type="AlphaFoldDB" id="A0A543PM13"/>
<comment type="caution">
    <text evidence="2">The sequence shown here is derived from an EMBL/GenBank/DDBJ whole genome shotgun (WGS) entry which is preliminary data.</text>
</comment>
<evidence type="ECO:0000313" key="2">
    <source>
        <dbReference type="EMBL" id="TQN45121.1"/>
    </source>
</evidence>
<reference evidence="2 3" key="1">
    <citation type="submission" date="2019-06" db="EMBL/GenBank/DDBJ databases">
        <title>Sequencing the genomes of 1000 actinobacteria strains.</title>
        <authorList>
            <person name="Klenk H.-P."/>
        </authorList>
    </citation>
    <scope>NUCLEOTIDE SEQUENCE [LARGE SCALE GENOMIC DNA]</scope>
    <source>
        <strain evidence="2 3">DSM 21776</strain>
    </source>
</reference>
<dbReference type="OrthoDB" id="9960868at2"/>
<dbReference type="EMBL" id="VFQF01000003">
    <property type="protein sequence ID" value="TQN45121.1"/>
    <property type="molecule type" value="Genomic_DNA"/>
</dbReference>
<evidence type="ECO:0000256" key="1">
    <source>
        <dbReference type="SAM" id="SignalP"/>
    </source>
</evidence>
<organism evidence="2 3">
    <name type="scientific">Humibacillus xanthopallidus</name>
    <dbReference type="NCBI Taxonomy" id="412689"/>
    <lineage>
        <taxon>Bacteria</taxon>
        <taxon>Bacillati</taxon>
        <taxon>Actinomycetota</taxon>
        <taxon>Actinomycetes</taxon>
        <taxon>Micrococcales</taxon>
        <taxon>Intrasporangiaceae</taxon>
        <taxon>Humibacillus</taxon>
    </lineage>
</organism>
<protein>
    <submittedName>
        <fullName evidence="2">Uncharacterized protein</fullName>
    </submittedName>
</protein>
<proteinExistence type="predicted"/>
<keyword evidence="1" id="KW-0732">Signal</keyword>
<sequence length="76" mass="7863">MYLRHTAAAIVASALLAVSSAAAASPLPDPPSHTATDTVQEAIDLLTEAYTHAPPAEKRSIHNDILLLINVGHGAL</sequence>
<feature type="signal peptide" evidence="1">
    <location>
        <begin position="1"/>
        <end position="23"/>
    </location>
</feature>
<accession>A0A543PM13</accession>
<evidence type="ECO:0000313" key="3">
    <source>
        <dbReference type="Proteomes" id="UP000320085"/>
    </source>
</evidence>
<gene>
    <name evidence="2" type="ORF">FHX52_4354</name>
</gene>